<sequence length="82" mass="9406">MGTITARPRKGGTISYRVQIVIRRKRATVFSIVQTFESETAARRRLQKKETKLKTPEGLERALLRKSGKGFISLIQRDSWMA</sequence>
<dbReference type="Proteomes" id="UP000064912">
    <property type="component" value="Chromosome"/>
</dbReference>
<proteinExistence type="predicted"/>
<protein>
    <submittedName>
        <fullName evidence="1">Site-specific recombinase, phage integrase family protein</fullName>
    </submittedName>
</protein>
<name>A0A0D6B3T0_RHOSU</name>
<evidence type="ECO:0000313" key="2">
    <source>
        <dbReference type="Proteomes" id="UP000064912"/>
    </source>
</evidence>
<gene>
    <name evidence="1" type="ORF">NHU_02205</name>
</gene>
<dbReference type="AlphaFoldDB" id="A0A0D6B3T0"/>
<organism evidence="1 2">
    <name type="scientific">Rhodovulum sulfidophilum</name>
    <name type="common">Rhodobacter sulfidophilus</name>
    <dbReference type="NCBI Taxonomy" id="35806"/>
    <lineage>
        <taxon>Bacteria</taxon>
        <taxon>Pseudomonadati</taxon>
        <taxon>Pseudomonadota</taxon>
        <taxon>Alphaproteobacteria</taxon>
        <taxon>Rhodobacterales</taxon>
        <taxon>Paracoccaceae</taxon>
        <taxon>Rhodovulum</taxon>
    </lineage>
</organism>
<dbReference type="EMBL" id="AP014800">
    <property type="protein sequence ID" value="BAQ69359.1"/>
    <property type="molecule type" value="Genomic_DNA"/>
</dbReference>
<dbReference type="KEGG" id="rsu:NHU_02205"/>
<accession>A0A0D6B3T0</accession>
<reference evidence="1 2" key="1">
    <citation type="submission" date="2015-02" db="EMBL/GenBank/DDBJ databases">
        <title>Genome sequene of Rhodovulum sulfidophilum DSM 2351.</title>
        <authorList>
            <person name="Nagao N."/>
        </authorList>
    </citation>
    <scope>NUCLEOTIDE SEQUENCE [LARGE SCALE GENOMIC DNA]</scope>
    <source>
        <strain evidence="1 2">DSM 2351</strain>
    </source>
</reference>
<evidence type="ECO:0000313" key="1">
    <source>
        <dbReference type="EMBL" id="BAQ69359.1"/>
    </source>
</evidence>
<dbReference type="PATRIC" id="fig|35806.4.peg.2271"/>